<dbReference type="FunFam" id="2.60.40.60:FF:000123">
    <property type="entry name" value="Protocadherin beta 4"/>
    <property type="match status" value="1"/>
</dbReference>
<gene>
    <name evidence="15" type="ORF">CSKR_105549</name>
</gene>
<dbReference type="SMART" id="SM00112">
    <property type="entry name" value="CA"/>
    <property type="match status" value="6"/>
</dbReference>
<keyword evidence="4" id="KW-0479">Metal-binding</keyword>
<evidence type="ECO:0000256" key="1">
    <source>
        <dbReference type="ARBA" id="ARBA00004251"/>
    </source>
</evidence>
<evidence type="ECO:0000256" key="2">
    <source>
        <dbReference type="ARBA" id="ARBA00022475"/>
    </source>
</evidence>
<accession>A0A419QEP1</accession>
<keyword evidence="5" id="KW-0732">Signal</keyword>
<dbReference type="PRINTS" id="PR00205">
    <property type="entry name" value="CADHERIN"/>
</dbReference>
<dbReference type="SUPFAM" id="SSF49313">
    <property type="entry name" value="Cadherin-like"/>
    <property type="match status" value="7"/>
</dbReference>
<name>A0A419QEP1_CLOSI</name>
<dbReference type="FunFam" id="2.60.40.60:FF:000092">
    <property type="entry name" value="Protocadherin 8"/>
    <property type="match status" value="1"/>
</dbReference>
<feature type="domain" description="Cadherin" evidence="14">
    <location>
        <begin position="675"/>
        <end position="795"/>
    </location>
</feature>
<keyword evidence="7" id="KW-0106">Calcium</keyword>
<reference evidence="15 16" key="2">
    <citation type="journal article" date="2021" name="Genomics">
        <title>High-quality reference genome for Clonorchis sinensis.</title>
        <authorList>
            <person name="Young N.D."/>
            <person name="Stroehlein A.J."/>
            <person name="Kinkar L."/>
            <person name="Wang T."/>
            <person name="Sohn W.M."/>
            <person name="Chang B.C.H."/>
            <person name="Kaur P."/>
            <person name="Weisz D."/>
            <person name="Dudchenko O."/>
            <person name="Aiden E.L."/>
            <person name="Korhonen P.K."/>
            <person name="Gasser R.B."/>
        </authorList>
    </citation>
    <scope>NUCLEOTIDE SEQUENCE [LARGE SCALE GENOMIC DNA]</scope>
    <source>
        <strain evidence="15">Cs-k2</strain>
    </source>
</reference>
<keyword evidence="2" id="KW-1003">Cell membrane</keyword>
<dbReference type="InterPro" id="IPR050174">
    <property type="entry name" value="Protocadherin/Cadherin-CA"/>
</dbReference>
<dbReference type="GO" id="GO:0007156">
    <property type="term" value="P:homophilic cell adhesion via plasma membrane adhesion molecules"/>
    <property type="evidence" value="ECO:0007669"/>
    <property type="project" value="InterPro"/>
</dbReference>
<feature type="region of interest" description="Disordered" evidence="12">
    <location>
        <begin position="1202"/>
        <end position="1223"/>
    </location>
</feature>
<dbReference type="PANTHER" id="PTHR24028">
    <property type="entry name" value="CADHERIN-87A"/>
    <property type="match status" value="1"/>
</dbReference>
<keyword evidence="10 13" id="KW-0472">Membrane</keyword>
<dbReference type="Gene3D" id="2.60.40.60">
    <property type="entry name" value="Cadherins"/>
    <property type="match status" value="7"/>
</dbReference>
<dbReference type="EMBL" id="NIRI02000056">
    <property type="protein sequence ID" value="KAG5446782.1"/>
    <property type="molecule type" value="Genomic_DNA"/>
</dbReference>
<evidence type="ECO:0000313" key="16">
    <source>
        <dbReference type="Proteomes" id="UP000286415"/>
    </source>
</evidence>
<keyword evidence="16" id="KW-1185">Reference proteome</keyword>
<dbReference type="OrthoDB" id="6242979at2759"/>
<feature type="domain" description="Cadherin" evidence="14">
    <location>
        <begin position="439"/>
        <end position="549"/>
    </location>
</feature>
<evidence type="ECO:0000256" key="11">
    <source>
        <dbReference type="ARBA" id="ARBA00023180"/>
    </source>
</evidence>
<evidence type="ECO:0000256" key="12">
    <source>
        <dbReference type="SAM" id="MobiDB-lite"/>
    </source>
</evidence>
<proteinExistence type="predicted"/>
<evidence type="ECO:0000256" key="7">
    <source>
        <dbReference type="ARBA" id="ARBA00022837"/>
    </source>
</evidence>
<evidence type="ECO:0000256" key="8">
    <source>
        <dbReference type="ARBA" id="ARBA00022889"/>
    </source>
</evidence>
<keyword evidence="6" id="KW-0677">Repeat</keyword>
<feature type="domain" description="Cadherin" evidence="14">
    <location>
        <begin position="306"/>
        <end position="424"/>
    </location>
</feature>
<dbReference type="PANTHER" id="PTHR24028:SF146">
    <property type="entry name" value="CADHERIN 96CB, ISOFORM D-RELATED"/>
    <property type="match status" value="1"/>
</dbReference>
<evidence type="ECO:0000256" key="5">
    <source>
        <dbReference type="ARBA" id="ARBA00022729"/>
    </source>
</evidence>
<dbReference type="Pfam" id="PF00028">
    <property type="entry name" value="Cadherin"/>
    <property type="match status" value="4"/>
</dbReference>
<comment type="subcellular location">
    <subcellularLocation>
        <location evidence="1">Cell membrane</location>
        <topology evidence="1">Single-pass type I membrane protein</topology>
    </subcellularLocation>
</comment>
<sequence length="1307" mass="143084">MRMSITQVGNMPNQQCYPSTMWTLIQYLFVYMQCLSKRGIYARQLGHTGEGQHLQVQFQLPDNTASDHFVGNILGVSHKKHQFTRAMLTPDHLFRLDNNGDLFTKDALDRDAICGSLGCCETDVCHIELEAYLFDSRPTPTAVNVNIYVTDANDNAPLFPHRQTEYSNSNLEDPEENVWEISIPESASVGSRHTLPTATDKDSPRFGVQNYRLLPAIEKSSNRISTVPDTFCSFEMILPPRIGAGQQSAQVPELQLGRPLDREQKSYCDFQLIAEDAGSPPLTSRILIRVKILDANDNAPIFANLSNTGLIITIPESIAVGSMIYKFSVQDIDDGPNGEVLLSVDWASTYPGLNQTMIQRLSTKYNLNPKTGELRVVQPLDYESQLERRLLLVVKASDQGSPRLTSTTTLTVMVTDVNDNSPTIEVFEVGQNDENAAGSSAGKSARLMENEAEPKLLKLISVTDVDSVSVGKVSCHLSKQHQDDFQLTPYSNIMYGLVNSRAFDYEREASQTGHLAVRIECTDDAEPKRSTQQWIQIPLVDTNDNWPQFSRVNYQFYVAEDILVGTEVGRVEATDADSSQSGELSYELSSDKPEFLSFFRINSKTGSIYTTTRMDRESLDVLEFHVTASDGGDAQSGGTSVSDSLEGNRKLSNVKSNTTGLTIFITDVNDNPPIYTGPTEIHITEGVPVGTEIPVSIEFRDPDLGSNGTVQISLVQSHSRYAEPLDGMGVVKLQDQPIGIIDSSKLVTTGEIDREHRAQFILSIVAVDQGESVQLTTTASITVHVDDVNDNSPTLLYPRNGSLLYGLIGESDWMNKLSTIPADTAPNTLVITIRGKDLDSGANGTITYHLMPGAHWVAPDSEKQTEERQNTEHNSDLLNGFNYFLLDETEGHLTTYWGLREEDNEAASNNGINLMTNRSSSGLKSKNLKQAKSNTPPEPGLYVIHVELRDGGVPSLVTSAVFYVNISEAVGGIFGLAFFTSANMSNTIILVLIMVCSLALIISLTAAIFWVRFRKDTTEQASNNGRQYSGYLGPTVICQDSVPNGFYYPSSYAPLGSPLTVRDYDPSYASQDATLLSEKQRIYKHKLSDCGLECCHNGTFQPGMGTMVPRSHGESNQLEFVMDKGTPMSPVSSYPDAVHILPVGSCSELHMYQPSCQPANGLPEWTATTDHTLLDPMVSFSSDVNYTTPAHYELFNHSQPTGNNNSCGGSDSGVDSGAGVTGPPGVQALNYSPTGGMTKYGKPPDQHLNLSKTTQIALVSCPTGSGTLMLRNGNGDVNPNVASFLKHTRVSENVNHHKAYQENIAAS</sequence>
<dbReference type="PROSITE" id="PS00232">
    <property type="entry name" value="CADHERIN_1"/>
    <property type="match status" value="2"/>
</dbReference>
<keyword evidence="9 13" id="KW-1133">Transmembrane helix</keyword>
<evidence type="ECO:0000256" key="6">
    <source>
        <dbReference type="ARBA" id="ARBA00022737"/>
    </source>
</evidence>
<evidence type="ECO:0000313" key="15">
    <source>
        <dbReference type="EMBL" id="KAG5446782.1"/>
    </source>
</evidence>
<dbReference type="Proteomes" id="UP000286415">
    <property type="component" value="Unassembled WGS sequence"/>
</dbReference>
<keyword evidence="8" id="KW-0130">Cell adhesion</keyword>
<feature type="compositionally biased region" description="Low complexity" evidence="12">
    <location>
        <begin position="1202"/>
        <end position="1218"/>
    </location>
</feature>
<feature type="transmembrane region" description="Helical" evidence="13">
    <location>
        <begin position="987"/>
        <end position="1011"/>
    </location>
</feature>
<evidence type="ECO:0000256" key="4">
    <source>
        <dbReference type="ARBA" id="ARBA00022723"/>
    </source>
</evidence>
<evidence type="ECO:0000256" key="13">
    <source>
        <dbReference type="SAM" id="Phobius"/>
    </source>
</evidence>
<feature type="domain" description="Cadherin" evidence="14">
    <location>
        <begin position="175"/>
        <end position="302"/>
    </location>
</feature>
<feature type="domain" description="Cadherin" evidence="14">
    <location>
        <begin position="819"/>
        <end position="979"/>
    </location>
</feature>
<protein>
    <submittedName>
        <fullName evidence="15">Protocadherin-11 X-linked</fullName>
    </submittedName>
</protein>
<dbReference type="GO" id="GO:0005509">
    <property type="term" value="F:calcium ion binding"/>
    <property type="evidence" value="ECO:0007669"/>
    <property type="project" value="UniProtKB-UniRule"/>
</dbReference>
<feature type="domain" description="Cadherin" evidence="14">
    <location>
        <begin position="55"/>
        <end position="159"/>
    </location>
</feature>
<evidence type="ECO:0000256" key="9">
    <source>
        <dbReference type="ARBA" id="ARBA00022989"/>
    </source>
</evidence>
<feature type="transmembrane region" description="Helical" evidence="13">
    <location>
        <begin position="960"/>
        <end position="980"/>
    </location>
</feature>
<comment type="caution">
    <text evidence="15">The sequence shown here is derived from an EMBL/GenBank/DDBJ whole genome shotgun (WGS) entry which is preliminary data.</text>
</comment>
<dbReference type="GO" id="GO:0005886">
    <property type="term" value="C:plasma membrane"/>
    <property type="evidence" value="ECO:0007669"/>
    <property type="project" value="UniProtKB-SubCell"/>
</dbReference>
<dbReference type="InterPro" id="IPR020894">
    <property type="entry name" value="Cadherin_CS"/>
</dbReference>
<dbReference type="InterPro" id="IPR015919">
    <property type="entry name" value="Cadherin-like_sf"/>
</dbReference>
<evidence type="ECO:0000259" key="14">
    <source>
        <dbReference type="PROSITE" id="PS50268"/>
    </source>
</evidence>
<evidence type="ECO:0000256" key="10">
    <source>
        <dbReference type="ARBA" id="ARBA00023136"/>
    </source>
</evidence>
<evidence type="ECO:0000256" key="3">
    <source>
        <dbReference type="ARBA" id="ARBA00022692"/>
    </source>
</evidence>
<organism evidence="15 16">
    <name type="scientific">Clonorchis sinensis</name>
    <name type="common">Chinese liver fluke</name>
    <dbReference type="NCBI Taxonomy" id="79923"/>
    <lineage>
        <taxon>Eukaryota</taxon>
        <taxon>Metazoa</taxon>
        <taxon>Spiralia</taxon>
        <taxon>Lophotrochozoa</taxon>
        <taxon>Platyhelminthes</taxon>
        <taxon>Trematoda</taxon>
        <taxon>Digenea</taxon>
        <taxon>Opisthorchiida</taxon>
        <taxon>Opisthorchiata</taxon>
        <taxon>Opisthorchiidae</taxon>
        <taxon>Clonorchis</taxon>
    </lineage>
</organism>
<keyword evidence="3 13" id="KW-0812">Transmembrane</keyword>
<dbReference type="CDD" id="cd11304">
    <property type="entry name" value="Cadherin_repeat"/>
    <property type="match status" value="7"/>
</dbReference>
<reference evidence="15 16" key="1">
    <citation type="journal article" date="2018" name="Biotechnol. Adv.">
        <title>Improved genomic resources and new bioinformatic workflow for the carcinogenic parasite Clonorchis sinensis: Biotechnological implications.</title>
        <authorList>
            <person name="Wang D."/>
            <person name="Korhonen P.K."/>
            <person name="Gasser R.B."/>
            <person name="Young N.D."/>
        </authorList>
    </citation>
    <scope>NUCLEOTIDE SEQUENCE [LARGE SCALE GENOMIC DNA]</scope>
    <source>
        <strain evidence="15">Cs-k2</strain>
    </source>
</reference>
<feature type="domain" description="Cadherin" evidence="14">
    <location>
        <begin position="550"/>
        <end position="675"/>
    </location>
</feature>
<keyword evidence="11" id="KW-0325">Glycoprotein</keyword>
<dbReference type="PROSITE" id="PS50268">
    <property type="entry name" value="CADHERIN_2"/>
    <property type="match status" value="7"/>
</dbReference>
<dbReference type="STRING" id="79923.A0A419QEP1"/>
<dbReference type="InParanoid" id="A0A419QEP1"/>
<dbReference type="InterPro" id="IPR002126">
    <property type="entry name" value="Cadherin-like_dom"/>
</dbReference>